<feature type="compositionally biased region" description="Polar residues" evidence="1">
    <location>
        <begin position="1"/>
        <end position="14"/>
    </location>
</feature>
<gene>
    <name evidence="3" type="ORF">ACFSUE_09760</name>
</gene>
<feature type="region of interest" description="Disordered" evidence="1">
    <location>
        <begin position="1"/>
        <end position="28"/>
    </location>
</feature>
<proteinExistence type="predicted"/>
<dbReference type="InterPro" id="IPR025164">
    <property type="entry name" value="Toastrack_DUF4097"/>
</dbReference>
<protein>
    <submittedName>
        <fullName evidence="3">DUF4097 domain-containing protein</fullName>
    </submittedName>
</protein>
<reference evidence="4" key="1">
    <citation type="journal article" date="2019" name="Int. J. Syst. Evol. Microbiol.">
        <title>The Global Catalogue of Microorganisms (GCM) 10K type strain sequencing project: providing services to taxonomists for standard genome sequencing and annotation.</title>
        <authorList>
            <consortium name="The Broad Institute Genomics Platform"/>
            <consortium name="The Broad Institute Genome Sequencing Center for Infectious Disease"/>
            <person name="Wu L."/>
            <person name="Ma J."/>
        </authorList>
    </citation>
    <scope>NUCLEOTIDE SEQUENCE [LARGE SCALE GENOMIC DNA]</scope>
    <source>
        <strain evidence="4">TISTR 2466</strain>
    </source>
</reference>
<evidence type="ECO:0000256" key="1">
    <source>
        <dbReference type="SAM" id="MobiDB-lite"/>
    </source>
</evidence>
<keyword evidence="4" id="KW-1185">Reference proteome</keyword>
<evidence type="ECO:0000313" key="4">
    <source>
        <dbReference type="Proteomes" id="UP001597399"/>
    </source>
</evidence>
<organism evidence="3 4">
    <name type="scientific">Sporolactobacillus shoreicorticis</name>
    <dbReference type="NCBI Taxonomy" id="1923877"/>
    <lineage>
        <taxon>Bacteria</taxon>
        <taxon>Bacillati</taxon>
        <taxon>Bacillota</taxon>
        <taxon>Bacilli</taxon>
        <taxon>Bacillales</taxon>
        <taxon>Sporolactobacillaceae</taxon>
        <taxon>Sporolactobacillus</taxon>
    </lineage>
</organism>
<dbReference type="Pfam" id="PF13349">
    <property type="entry name" value="DUF4097"/>
    <property type="match status" value="1"/>
</dbReference>
<dbReference type="Gene3D" id="2.160.20.120">
    <property type="match status" value="1"/>
</dbReference>
<feature type="domain" description="DUF4097" evidence="2">
    <location>
        <begin position="4"/>
        <end position="153"/>
    </location>
</feature>
<dbReference type="PANTHER" id="PTHR34094:SF1">
    <property type="entry name" value="PROTEIN FAM185A"/>
    <property type="match status" value="1"/>
</dbReference>
<dbReference type="EMBL" id="JBHUMQ010000023">
    <property type="protein sequence ID" value="MFD2693908.1"/>
    <property type="molecule type" value="Genomic_DNA"/>
</dbReference>
<dbReference type="RefSeq" id="WP_253061188.1">
    <property type="nucleotide sequence ID" value="NZ_JAMXWM010000008.1"/>
</dbReference>
<evidence type="ECO:0000313" key="3">
    <source>
        <dbReference type="EMBL" id="MFD2693908.1"/>
    </source>
</evidence>
<sequence>MANQQVSAATSSGDLTMRDTHVKGKLNANTSSGDVRLIRSSADEMRLLTHSGDITVTDYRGNLDASARSGDIDLTSDELVGDLNLETSSGDVMIALGGEPDSVSVYYQGSSGDGSVHLKDMLYEEKSDHCIIGKKGEGKYKIKVRTRSGDFRLR</sequence>
<dbReference type="PANTHER" id="PTHR34094">
    <property type="match status" value="1"/>
</dbReference>
<comment type="caution">
    <text evidence="3">The sequence shown here is derived from an EMBL/GenBank/DDBJ whole genome shotgun (WGS) entry which is preliminary data.</text>
</comment>
<dbReference type="Proteomes" id="UP001597399">
    <property type="component" value="Unassembled WGS sequence"/>
</dbReference>
<evidence type="ECO:0000259" key="2">
    <source>
        <dbReference type="Pfam" id="PF13349"/>
    </source>
</evidence>
<accession>A0ABW5S3D6</accession>
<name>A0ABW5S3D6_9BACL</name>